<proteinExistence type="predicted"/>
<reference evidence="2 3" key="1">
    <citation type="journal article" date="2019" name="Int. J. Syst. Evol. Microbiol.">
        <title>The Global Catalogue of Microorganisms (GCM) 10K type strain sequencing project: providing services to taxonomists for standard genome sequencing and annotation.</title>
        <authorList>
            <consortium name="The Broad Institute Genomics Platform"/>
            <consortium name="The Broad Institute Genome Sequencing Center for Infectious Disease"/>
            <person name="Wu L."/>
            <person name="Ma J."/>
        </authorList>
    </citation>
    <scope>NUCLEOTIDE SEQUENCE [LARGE SCALE GENOMIC DNA]</scope>
    <source>
        <strain evidence="2 3">JCM 12928</strain>
    </source>
</reference>
<name>A0ABN1GK62_9CAUL</name>
<feature type="transmembrane region" description="Helical" evidence="1">
    <location>
        <begin position="114"/>
        <end position="137"/>
    </location>
</feature>
<keyword evidence="1" id="KW-0812">Transmembrane</keyword>
<feature type="transmembrane region" description="Helical" evidence="1">
    <location>
        <begin position="69"/>
        <end position="94"/>
    </location>
</feature>
<protein>
    <submittedName>
        <fullName evidence="2">Uncharacterized protein</fullName>
    </submittedName>
</protein>
<organism evidence="2 3">
    <name type="scientific">Brevundimonas kwangchunensis</name>
    <dbReference type="NCBI Taxonomy" id="322163"/>
    <lineage>
        <taxon>Bacteria</taxon>
        <taxon>Pseudomonadati</taxon>
        <taxon>Pseudomonadota</taxon>
        <taxon>Alphaproteobacteria</taxon>
        <taxon>Caulobacterales</taxon>
        <taxon>Caulobacteraceae</taxon>
        <taxon>Brevundimonas</taxon>
    </lineage>
</organism>
<feature type="transmembrane region" description="Helical" evidence="1">
    <location>
        <begin position="35"/>
        <end position="57"/>
    </location>
</feature>
<comment type="caution">
    <text evidence="2">The sequence shown here is derived from an EMBL/GenBank/DDBJ whole genome shotgun (WGS) entry which is preliminary data.</text>
</comment>
<keyword evidence="1" id="KW-1133">Transmembrane helix</keyword>
<sequence length="141" mass="14201">MVAFIAAVAAAIGVTVLELAVLANAWTLDGLDVIVALLTTLIGLPAAVIGLPLWAVLHIRGCRSIGHALFAGMAISGGGVMAIGLLPFLAVLPVSLLTSGVDLLPTLASEVSKLGVLFAFGVLPGAAGGAVFQLIAYRTRF</sequence>
<evidence type="ECO:0000256" key="1">
    <source>
        <dbReference type="SAM" id="Phobius"/>
    </source>
</evidence>
<dbReference type="EMBL" id="BAAAGA010000001">
    <property type="protein sequence ID" value="GAA0613250.1"/>
    <property type="molecule type" value="Genomic_DNA"/>
</dbReference>
<dbReference type="Proteomes" id="UP001501352">
    <property type="component" value="Unassembled WGS sequence"/>
</dbReference>
<accession>A0ABN1GK62</accession>
<evidence type="ECO:0000313" key="3">
    <source>
        <dbReference type="Proteomes" id="UP001501352"/>
    </source>
</evidence>
<keyword evidence="1" id="KW-0472">Membrane</keyword>
<gene>
    <name evidence="2" type="ORF">GCM10009422_05240</name>
</gene>
<evidence type="ECO:0000313" key="2">
    <source>
        <dbReference type="EMBL" id="GAA0613250.1"/>
    </source>
</evidence>
<keyword evidence="3" id="KW-1185">Reference proteome</keyword>